<dbReference type="InterPro" id="IPR019587">
    <property type="entry name" value="Polyketide_cyclase/dehydratase"/>
</dbReference>
<name>A0ABT3SXT6_9GAMM</name>
<evidence type="ECO:0000313" key="1">
    <source>
        <dbReference type="EMBL" id="MCX2974816.1"/>
    </source>
</evidence>
<dbReference type="EMBL" id="SHNP01000005">
    <property type="protein sequence ID" value="MCX2974816.1"/>
    <property type="molecule type" value="Genomic_DNA"/>
</dbReference>
<protein>
    <submittedName>
        <fullName evidence="1">SRPBCC family protein</fullName>
    </submittedName>
</protein>
<dbReference type="RefSeq" id="WP_279253525.1">
    <property type="nucleotide sequence ID" value="NZ_SHNP01000005.1"/>
</dbReference>
<dbReference type="CDD" id="cd07812">
    <property type="entry name" value="SRPBCC"/>
    <property type="match status" value="1"/>
</dbReference>
<evidence type="ECO:0000313" key="2">
    <source>
        <dbReference type="Proteomes" id="UP001143307"/>
    </source>
</evidence>
<dbReference type="Pfam" id="PF10604">
    <property type="entry name" value="Polyketide_cyc2"/>
    <property type="match status" value="1"/>
</dbReference>
<dbReference type="InterPro" id="IPR023393">
    <property type="entry name" value="START-like_dom_sf"/>
</dbReference>
<proteinExistence type="predicted"/>
<comment type="caution">
    <text evidence="1">The sequence shown here is derived from an EMBL/GenBank/DDBJ whole genome shotgun (WGS) entry which is preliminary data.</text>
</comment>
<keyword evidence="2" id="KW-1185">Reference proteome</keyword>
<accession>A0ABT3SXT6</accession>
<sequence>MNDLNTQQASVSVLVDVPVGQAWERLQDFSLAHNYVPKLTRTKIVSTVRSGLGAHRHVYTGSKYIEETIVQWNEGQGFTIKLHKGARPMPPFQLAEFDYLLSEQSLEQTRIELTLRFAMPWGGIGKFLGRSMMLPVMRKQLLQIAAGMKYFYETGNPATDADRKRLAGTVETVPAVK</sequence>
<dbReference type="SUPFAM" id="SSF55961">
    <property type="entry name" value="Bet v1-like"/>
    <property type="match status" value="1"/>
</dbReference>
<dbReference type="Proteomes" id="UP001143307">
    <property type="component" value="Unassembled WGS sequence"/>
</dbReference>
<gene>
    <name evidence="1" type="ORF">EYC87_14585</name>
</gene>
<dbReference type="Gene3D" id="3.30.530.20">
    <property type="match status" value="1"/>
</dbReference>
<reference evidence="1" key="1">
    <citation type="submission" date="2019-02" db="EMBL/GenBank/DDBJ databases">
        <authorList>
            <person name="Li S.-H."/>
        </authorList>
    </citation>
    <scope>NUCLEOTIDE SEQUENCE</scope>
    <source>
        <strain evidence="1">IMCC8485</strain>
    </source>
</reference>
<organism evidence="1 2">
    <name type="scientific">Candidatus Seongchinamella marina</name>
    <dbReference type="NCBI Taxonomy" id="2518990"/>
    <lineage>
        <taxon>Bacteria</taxon>
        <taxon>Pseudomonadati</taxon>
        <taxon>Pseudomonadota</taxon>
        <taxon>Gammaproteobacteria</taxon>
        <taxon>Cellvibrionales</taxon>
        <taxon>Halieaceae</taxon>
        <taxon>Seongchinamella</taxon>
    </lineage>
</organism>